<proteinExistence type="predicted"/>
<sequence>MLEMLICSARLAKAKKLDLDFNAAKLDIRPKHYSRRKKHYG</sequence>
<dbReference type="Proteomes" id="UP000216345">
    <property type="component" value="Unassembled WGS sequence"/>
</dbReference>
<dbReference type="EMBL" id="NNRK01000034">
    <property type="protein sequence ID" value="OYR09800.1"/>
    <property type="molecule type" value="Genomic_DNA"/>
</dbReference>
<organism evidence="1 2">
    <name type="scientific">Brucella rhizosphaerae</name>
    <dbReference type="NCBI Taxonomy" id="571254"/>
    <lineage>
        <taxon>Bacteria</taxon>
        <taxon>Pseudomonadati</taxon>
        <taxon>Pseudomonadota</taxon>
        <taxon>Alphaproteobacteria</taxon>
        <taxon>Hyphomicrobiales</taxon>
        <taxon>Brucellaceae</taxon>
        <taxon>Brucella/Ochrobactrum group</taxon>
        <taxon>Brucella</taxon>
    </lineage>
</organism>
<comment type="caution">
    <text evidence="1">The sequence shown here is derived from an EMBL/GenBank/DDBJ whole genome shotgun (WGS) entry which is preliminary data.</text>
</comment>
<evidence type="ECO:0000313" key="2">
    <source>
        <dbReference type="Proteomes" id="UP000216345"/>
    </source>
</evidence>
<evidence type="ECO:0000313" key="1">
    <source>
        <dbReference type="EMBL" id="OYR09800.1"/>
    </source>
</evidence>
<protein>
    <submittedName>
        <fullName evidence="1">Uncharacterized protein</fullName>
    </submittedName>
</protein>
<gene>
    <name evidence="1" type="ORF">CEV32_2231</name>
</gene>
<reference evidence="1 2" key="1">
    <citation type="submission" date="2017-07" db="EMBL/GenBank/DDBJ databases">
        <title>Phylogenetic study on the rhizospheric bacterium Ochrobactrum sp. A44.</title>
        <authorList>
            <person name="Krzyzanowska D.M."/>
            <person name="Ossowicki A."/>
            <person name="Rajewska M."/>
            <person name="Maciag T."/>
            <person name="Kaczynski Z."/>
            <person name="Czerwicka M."/>
            <person name="Jafra S."/>
        </authorList>
    </citation>
    <scope>NUCLEOTIDE SEQUENCE [LARGE SCALE GENOMIC DNA]</scope>
    <source>
        <strain evidence="1 2">PR17</strain>
    </source>
</reference>
<accession>A0A256F4Y9</accession>
<dbReference type="AlphaFoldDB" id="A0A256F4Y9"/>
<keyword evidence="2" id="KW-1185">Reference proteome</keyword>
<name>A0A256F4Y9_9HYPH</name>